<dbReference type="InterPro" id="IPR048680">
    <property type="entry name" value="COG4_N"/>
</dbReference>
<dbReference type="Proteomes" id="UP000265180">
    <property type="component" value="Chromosome 3"/>
</dbReference>
<dbReference type="Pfam" id="PF20663">
    <property type="entry name" value="COG4_N"/>
    <property type="match status" value="1"/>
</dbReference>
<organism evidence="2 3">
    <name type="scientific">Oryzias latipes</name>
    <name type="common">Japanese rice fish</name>
    <name type="synonym">Japanese killifish</name>
    <dbReference type="NCBI Taxonomy" id="8090"/>
    <lineage>
        <taxon>Eukaryota</taxon>
        <taxon>Metazoa</taxon>
        <taxon>Chordata</taxon>
        <taxon>Craniata</taxon>
        <taxon>Vertebrata</taxon>
        <taxon>Euteleostomi</taxon>
        <taxon>Actinopterygii</taxon>
        <taxon>Neopterygii</taxon>
        <taxon>Teleostei</taxon>
        <taxon>Neoteleostei</taxon>
        <taxon>Acanthomorphata</taxon>
        <taxon>Ovalentaria</taxon>
        <taxon>Atherinomorphae</taxon>
        <taxon>Beloniformes</taxon>
        <taxon>Adrianichthyidae</taxon>
        <taxon>Oryziinae</taxon>
        <taxon>Oryzias</taxon>
    </lineage>
</organism>
<reference evidence="2" key="3">
    <citation type="submission" date="2025-08" db="UniProtKB">
        <authorList>
            <consortium name="Ensembl"/>
        </authorList>
    </citation>
    <scope>IDENTIFICATION</scope>
    <source>
        <strain evidence="2">HNI</strain>
    </source>
</reference>
<evidence type="ECO:0000259" key="1">
    <source>
        <dbReference type="Pfam" id="PF20663"/>
    </source>
</evidence>
<dbReference type="Ensembl" id="ENSORLT00020004486.1">
    <property type="protein sequence ID" value="ENSORLP00020006490.1"/>
    <property type="gene ID" value="ENSORLG00020007436.1"/>
</dbReference>
<dbReference type="PANTHER" id="PTHR24016">
    <property type="entry name" value="CONSERVED OLIGOMERIC GOLGI COMPLEX SUBUNIT 4"/>
    <property type="match status" value="1"/>
</dbReference>
<feature type="domain" description="Conserved oligomeric Golgi complex subunit 4 N-terminal" evidence="1">
    <location>
        <begin position="67"/>
        <end position="162"/>
    </location>
</feature>
<reference key="1">
    <citation type="journal article" date="2007" name="Nature">
        <title>The medaka draft genome and insights into vertebrate genome evolution.</title>
        <authorList>
            <person name="Kasahara M."/>
            <person name="Naruse K."/>
            <person name="Sasaki S."/>
            <person name="Nakatani Y."/>
            <person name="Qu W."/>
            <person name="Ahsan B."/>
            <person name="Yamada T."/>
            <person name="Nagayasu Y."/>
            <person name="Doi K."/>
            <person name="Kasai Y."/>
            <person name="Jindo T."/>
            <person name="Kobayashi D."/>
            <person name="Shimada A."/>
            <person name="Toyoda A."/>
            <person name="Kuroki Y."/>
            <person name="Fujiyama A."/>
            <person name="Sasaki T."/>
            <person name="Shimizu A."/>
            <person name="Asakawa S."/>
            <person name="Shimizu N."/>
            <person name="Hashimoto S."/>
            <person name="Yang J."/>
            <person name="Lee Y."/>
            <person name="Matsushima K."/>
            <person name="Sugano S."/>
            <person name="Sakaizumi M."/>
            <person name="Narita T."/>
            <person name="Ohishi K."/>
            <person name="Haga S."/>
            <person name="Ohta F."/>
            <person name="Nomoto H."/>
            <person name="Nogata K."/>
            <person name="Morishita T."/>
            <person name="Endo T."/>
            <person name="Shin-I T."/>
            <person name="Takeda H."/>
            <person name="Morishita S."/>
            <person name="Kohara Y."/>
        </authorList>
    </citation>
    <scope>NUCLEOTIDE SEQUENCE [LARGE SCALE GENOMIC DNA]</scope>
    <source>
        <strain>Hd-rR</strain>
    </source>
</reference>
<reference evidence="2" key="4">
    <citation type="submission" date="2025-09" db="UniProtKB">
        <authorList>
            <consortium name="Ensembl"/>
        </authorList>
    </citation>
    <scope>IDENTIFICATION</scope>
    <source>
        <strain evidence="2">HNI</strain>
    </source>
</reference>
<proteinExistence type="predicted"/>
<name>A0A3P9KDG2_ORYLA</name>
<dbReference type="AlphaFoldDB" id="A0A3P9KDG2"/>
<sequence length="231" mass="25716">MADIAPLAVKRCESSSLCSVSMDTISSLTELEDLEKVYQQLCEEEKGVEAELDRLVGQEAAIHKKMQALQRMGPSLQLIGSDASQLSGMITFTCSLAENVSQKVRQLDLAKTRLYNVIQRADDILDLKFCTDGVQTALRNEDYEQAAAHIHRYLSLDQSVIELSRQGEESMIAVDASLVLLQEAEQKLKVIVAKKPKSKAVCLTWSAHPLSSKISYRLVTIFQIFFGFSRS</sequence>
<evidence type="ECO:0000313" key="2">
    <source>
        <dbReference type="Ensembl" id="ENSORLP00020006490.1"/>
    </source>
</evidence>
<protein>
    <submittedName>
        <fullName evidence="2">Component of oligomeric golgi complex 4</fullName>
    </submittedName>
</protein>
<dbReference type="InterPro" id="IPR048682">
    <property type="entry name" value="COG4"/>
</dbReference>
<dbReference type="PANTHER" id="PTHR24016:SF0">
    <property type="entry name" value="CONSERVED OLIGOMERIC GOLGI COMPLEX SUBUNIT 4"/>
    <property type="match status" value="1"/>
</dbReference>
<evidence type="ECO:0000313" key="3">
    <source>
        <dbReference type="Proteomes" id="UP000265180"/>
    </source>
</evidence>
<reference evidence="2 3" key="2">
    <citation type="submission" date="2017-04" db="EMBL/GenBank/DDBJ databases">
        <title>CpG methylation of centromeres and impact of large insertions on vertebrate speciation.</title>
        <authorList>
            <person name="Ichikawa K."/>
            <person name="Yoshimura J."/>
            <person name="Morishita S."/>
        </authorList>
    </citation>
    <scope>NUCLEOTIDE SEQUENCE</scope>
    <source>
        <strain evidence="2 3">HNI</strain>
    </source>
</reference>
<accession>A0A3P9KDG2</accession>